<dbReference type="Proteomes" id="UP000246964">
    <property type="component" value="Unassembled WGS sequence"/>
</dbReference>
<evidence type="ECO:0000256" key="11">
    <source>
        <dbReference type="ARBA" id="ARBA00023237"/>
    </source>
</evidence>
<keyword evidence="10" id="KW-0143">Chaperone</keyword>
<dbReference type="InterPro" id="IPR004565">
    <property type="entry name" value="OM_lipoprot_LolB"/>
</dbReference>
<evidence type="ECO:0000256" key="1">
    <source>
        <dbReference type="ARBA" id="ARBA00004459"/>
    </source>
</evidence>
<dbReference type="NCBIfam" id="TIGR00548">
    <property type="entry name" value="lolB"/>
    <property type="match status" value="1"/>
</dbReference>
<keyword evidence="6 13" id="KW-0732">Signal</keyword>
<organism evidence="14 15">
    <name type="scientific">Pseudidiomarina maritima</name>
    <dbReference type="NCBI Taxonomy" id="519453"/>
    <lineage>
        <taxon>Bacteria</taxon>
        <taxon>Pseudomonadati</taxon>
        <taxon>Pseudomonadota</taxon>
        <taxon>Gammaproteobacteria</taxon>
        <taxon>Alteromonadales</taxon>
        <taxon>Idiomarinaceae</taxon>
        <taxon>Pseudidiomarina</taxon>
    </lineage>
</organism>
<dbReference type="SUPFAM" id="SSF89392">
    <property type="entry name" value="Prokaryotic lipoproteins and lipoprotein localization factors"/>
    <property type="match status" value="1"/>
</dbReference>
<sequence>MKRLLLVVLLSGWLSACSTVPTSTTTTMVSAGAIAAQQQQLAELTQWRLRGQMAIFDLRENDRHGIYVDWNQSPNLVSMRFSHPLKGTLATLEQTSNGALLIDNDGNEYRDNSASALLERYFAVQLPFDLLQQLVLGVQPEQMFEAHYQLLDDDPQQRALLADYQLLAARQMWTAELRQYQPVATYLLPHSIDLTSAHWRLKLKVSQWLL</sequence>
<comment type="caution">
    <text evidence="14">The sequence shown here is derived from an EMBL/GenBank/DDBJ whole genome shotgun (WGS) entry which is preliminary data.</text>
</comment>
<evidence type="ECO:0000256" key="2">
    <source>
        <dbReference type="ARBA" id="ARBA00009696"/>
    </source>
</evidence>
<keyword evidence="11" id="KW-0998">Cell outer membrane</keyword>
<evidence type="ECO:0000313" key="14">
    <source>
        <dbReference type="EMBL" id="PWW16003.1"/>
    </source>
</evidence>
<evidence type="ECO:0000256" key="9">
    <source>
        <dbReference type="ARBA" id="ARBA00023139"/>
    </source>
</evidence>
<evidence type="ECO:0000256" key="8">
    <source>
        <dbReference type="ARBA" id="ARBA00023136"/>
    </source>
</evidence>
<dbReference type="EMBL" id="QGTT01000001">
    <property type="protein sequence ID" value="PWW16003.1"/>
    <property type="molecule type" value="Genomic_DNA"/>
</dbReference>
<evidence type="ECO:0000256" key="4">
    <source>
        <dbReference type="ARBA" id="ARBA00016202"/>
    </source>
</evidence>
<accession>A0A317QED6</accession>
<dbReference type="RefSeq" id="WP_181394866.1">
    <property type="nucleotide sequence ID" value="NZ_QGTT01000001.1"/>
</dbReference>
<name>A0A317QED6_9GAMM</name>
<dbReference type="PROSITE" id="PS51257">
    <property type="entry name" value="PROKAR_LIPOPROTEIN"/>
    <property type="match status" value="1"/>
</dbReference>
<keyword evidence="7" id="KW-0653">Protein transport</keyword>
<evidence type="ECO:0000256" key="5">
    <source>
        <dbReference type="ARBA" id="ARBA00022448"/>
    </source>
</evidence>
<dbReference type="CDD" id="cd16326">
    <property type="entry name" value="LolB"/>
    <property type="match status" value="1"/>
</dbReference>
<proteinExistence type="inferred from homology"/>
<reference evidence="14 15" key="1">
    <citation type="submission" date="2018-05" db="EMBL/GenBank/DDBJ databases">
        <title>Freshwater and sediment microbial communities from various areas in North America, analyzing microbe dynamics in response to fracking.</title>
        <authorList>
            <person name="Lamendella R."/>
        </authorList>
    </citation>
    <scope>NUCLEOTIDE SEQUENCE [LARGE SCALE GENOMIC DNA]</scope>
    <source>
        <strain evidence="14 15">125B1</strain>
    </source>
</reference>
<keyword evidence="9" id="KW-0564">Palmitate</keyword>
<comment type="subunit">
    <text evidence="3">Monomer.</text>
</comment>
<dbReference type="InterPro" id="IPR029046">
    <property type="entry name" value="LolA/LolB/LppX"/>
</dbReference>
<dbReference type="GO" id="GO:0015031">
    <property type="term" value="P:protein transport"/>
    <property type="evidence" value="ECO:0007669"/>
    <property type="project" value="UniProtKB-KW"/>
</dbReference>
<comment type="similarity">
    <text evidence="2">Belongs to the LolB family.</text>
</comment>
<dbReference type="Pfam" id="PF03550">
    <property type="entry name" value="LolB"/>
    <property type="match status" value="1"/>
</dbReference>
<evidence type="ECO:0000256" key="6">
    <source>
        <dbReference type="ARBA" id="ARBA00022729"/>
    </source>
</evidence>
<evidence type="ECO:0000313" key="15">
    <source>
        <dbReference type="Proteomes" id="UP000246964"/>
    </source>
</evidence>
<evidence type="ECO:0000256" key="7">
    <source>
        <dbReference type="ARBA" id="ARBA00022927"/>
    </source>
</evidence>
<keyword evidence="12 14" id="KW-0449">Lipoprotein</keyword>
<keyword evidence="8" id="KW-0472">Membrane</keyword>
<comment type="subcellular location">
    <subcellularLocation>
        <location evidence="1">Cell outer membrane</location>
        <topology evidence="1">Lipid-anchor</topology>
    </subcellularLocation>
</comment>
<keyword evidence="15" id="KW-1185">Reference proteome</keyword>
<keyword evidence="5" id="KW-0813">Transport</keyword>
<feature type="signal peptide" evidence="13">
    <location>
        <begin position="1"/>
        <end position="18"/>
    </location>
</feature>
<dbReference type="AlphaFoldDB" id="A0A317QED6"/>
<evidence type="ECO:0000256" key="10">
    <source>
        <dbReference type="ARBA" id="ARBA00023186"/>
    </source>
</evidence>
<evidence type="ECO:0000256" key="13">
    <source>
        <dbReference type="SAM" id="SignalP"/>
    </source>
</evidence>
<dbReference type="Gene3D" id="2.50.20.10">
    <property type="entry name" value="Lipoprotein localisation LolA/LolB/LppX"/>
    <property type="match status" value="1"/>
</dbReference>
<protein>
    <recommendedName>
        <fullName evidence="4">Outer-membrane lipoprotein LolB</fullName>
    </recommendedName>
</protein>
<feature type="chain" id="PRO_5016463078" description="Outer-membrane lipoprotein LolB" evidence="13">
    <location>
        <begin position="19"/>
        <end position="210"/>
    </location>
</feature>
<dbReference type="GO" id="GO:0009279">
    <property type="term" value="C:cell outer membrane"/>
    <property type="evidence" value="ECO:0007669"/>
    <property type="project" value="UniProtKB-SubCell"/>
</dbReference>
<evidence type="ECO:0000256" key="3">
    <source>
        <dbReference type="ARBA" id="ARBA00011245"/>
    </source>
</evidence>
<gene>
    <name evidence="14" type="ORF">DET45_10195</name>
</gene>
<evidence type="ECO:0000256" key="12">
    <source>
        <dbReference type="ARBA" id="ARBA00023288"/>
    </source>
</evidence>